<protein>
    <recommendedName>
        <fullName evidence="4">Transposase</fullName>
    </recommendedName>
</protein>
<name>A0ABW6BZ25_9BACT</name>
<keyword evidence="3" id="KW-1185">Reference proteome</keyword>
<keyword evidence="1" id="KW-0472">Membrane</keyword>
<keyword evidence="1" id="KW-0812">Transmembrane</keyword>
<dbReference type="EMBL" id="JBHUOX010000020">
    <property type="protein sequence ID" value="MFD3002821.1"/>
    <property type="molecule type" value="Genomic_DNA"/>
</dbReference>
<evidence type="ECO:0000313" key="2">
    <source>
        <dbReference type="EMBL" id="MFD3002821.1"/>
    </source>
</evidence>
<reference evidence="3" key="1">
    <citation type="journal article" date="2019" name="Int. J. Syst. Evol. Microbiol.">
        <title>The Global Catalogue of Microorganisms (GCM) 10K type strain sequencing project: providing services to taxonomists for standard genome sequencing and annotation.</title>
        <authorList>
            <consortium name="The Broad Institute Genomics Platform"/>
            <consortium name="The Broad Institute Genome Sequencing Center for Infectious Disease"/>
            <person name="Wu L."/>
            <person name="Ma J."/>
        </authorList>
    </citation>
    <scope>NUCLEOTIDE SEQUENCE [LARGE SCALE GENOMIC DNA]</scope>
    <source>
        <strain evidence="3">KCTC 23984</strain>
    </source>
</reference>
<keyword evidence="1" id="KW-1133">Transmembrane helix</keyword>
<dbReference type="Proteomes" id="UP001597641">
    <property type="component" value="Unassembled WGS sequence"/>
</dbReference>
<comment type="caution">
    <text evidence="2">The sequence shown here is derived from an EMBL/GenBank/DDBJ whole genome shotgun (WGS) entry which is preliminary data.</text>
</comment>
<evidence type="ECO:0000313" key="3">
    <source>
        <dbReference type="Proteomes" id="UP001597641"/>
    </source>
</evidence>
<sequence length="122" mass="13981">MDRRVFDASFKRMAIDLSYARGSVKEVADELGMESCRLWFWENKIKLLQTVTLVYAFLLNESTPTSNYKVRDHSCLLGCLLKSLLIPSSNNSFSDYIPLLFYCISCDSLFLFAAPLNTIIYV</sequence>
<organism evidence="2 3">
    <name type="scientific">Pontibacter toksunensis</name>
    <dbReference type="NCBI Taxonomy" id="1332631"/>
    <lineage>
        <taxon>Bacteria</taxon>
        <taxon>Pseudomonadati</taxon>
        <taxon>Bacteroidota</taxon>
        <taxon>Cytophagia</taxon>
        <taxon>Cytophagales</taxon>
        <taxon>Hymenobacteraceae</taxon>
        <taxon>Pontibacter</taxon>
    </lineage>
</organism>
<evidence type="ECO:0008006" key="4">
    <source>
        <dbReference type="Google" id="ProtNLM"/>
    </source>
</evidence>
<evidence type="ECO:0000256" key="1">
    <source>
        <dbReference type="SAM" id="Phobius"/>
    </source>
</evidence>
<accession>A0ABW6BZ25</accession>
<gene>
    <name evidence="2" type="ORF">ACFS7Z_20805</name>
</gene>
<proteinExistence type="predicted"/>
<feature type="transmembrane region" description="Helical" evidence="1">
    <location>
        <begin position="99"/>
        <end position="121"/>
    </location>
</feature>